<proteinExistence type="predicted"/>
<dbReference type="PANTHER" id="PTHR24189:SF50">
    <property type="entry name" value="ANKYRIN REPEAT AND SOCS BOX PROTEIN 2"/>
    <property type="match status" value="1"/>
</dbReference>
<accession>A0A0G4IC37</accession>
<dbReference type="InterPro" id="IPR050745">
    <property type="entry name" value="Multifunctional_regulatory"/>
</dbReference>
<dbReference type="PhylomeDB" id="A0A0G4IC37"/>
<keyword evidence="2" id="KW-0040">ANK repeat</keyword>
<evidence type="ECO:0000313" key="3">
    <source>
        <dbReference type="EMBL" id="CEM54616.1"/>
    </source>
</evidence>
<dbReference type="VEuPathDB" id="CryptoDB:Cvel_12909"/>
<dbReference type="InterPro" id="IPR036770">
    <property type="entry name" value="Ankyrin_rpt-contain_sf"/>
</dbReference>
<dbReference type="Pfam" id="PF00023">
    <property type="entry name" value="Ank"/>
    <property type="match status" value="1"/>
</dbReference>
<dbReference type="InterPro" id="IPR002110">
    <property type="entry name" value="Ankyrin_rpt"/>
</dbReference>
<dbReference type="SUPFAM" id="SSF48403">
    <property type="entry name" value="Ankyrin repeat"/>
    <property type="match status" value="1"/>
</dbReference>
<dbReference type="PANTHER" id="PTHR24189">
    <property type="entry name" value="MYOTROPHIN"/>
    <property type="match status" value="1"/>
</dbReference>
<dbReference type="Gene3D" id="1.25.40.20">
    <property type="entry name" value="Ankyrin repeat-containing domain"/>
    <property type="match status" value="2"/>
</dbReference>
<reference evidence="3" key="1">
    <citation type="submission" date="2014-11" db="EMBL/GenBank/DDBJ databases">
        <authorList>
            <person name="Otto D Thomas"/>
            <person name="Naeem Raeece"/>
        </authorList>
    </citation>
    <scope>NUCLEOTIDE SEQUENCE</scope>
</reference>
<protein>
    <submittedName>
        <fullName evidence="3">Uncharacterized protein</fullName>
    </submittedName>
</protein>
<organism evidence="3">
    <name type="scientific">Chromera velia CCMP2878</name>
    <dbReference type="NCBI Taxonomy" id="1169474"/>
    <lineage>
        <taxon>Eukaryota</taxon>
        <taxon>Sar</taxon>
        <taxon>Alveolata</taxon>
        <taxon>Colpodellida</taxon>
        <taxon>Chromeraceae</taxon>
        <taxon>Chromera</taxon>
    </lineage>
</organism>
<dbReference type="AlphaFoldDB" id="A0A0G4IC37"/>
<dbReference type="SMART" id="SM00248">
    <property type="entry name" value="ANK"/>
    <property type="match status" value="3"/>
</dbReference>
<evidence type="ECO:0000256" key="2">
    <source>
        <dbReference type="ARBA" id="ARBA00023043"/>
    </source>
</evidence>
<name>A0A0G4IC37_9ALVE</name>
<keyword evidence="1" id="KW-0677">Repeat</keyword>
<sequence length="312" mass="34023">MNAFKSLRTGRERQIEAVGVIKLLIEKGARCEITQKDGERALRERGVPLLLSCVSPLLLACQIGGPEFARLLVEKAGADPNRKGKCSDSPDEREQLPLEVALSHSTPDEGFWDPGTARGLLVMTLIELGARLDLLMESGDPDCLRLVNRWLSDTIMNYDCHGSLLEKIIISLRPSVLDMGTTCDPSVCPHSDRIRTPIGAALATKYTRGVRVLVEAGANVNTSLCSKCVTRFTDEQEAPLGLMSREAPLLLALATGQWEAAEVWVRAGADTRVVWERWGFGNLPSCLRECPASLLALMRPDFILSEGTGQSG</sequence>
<dbReference type="EMBL" id="CDMZ01005801">
    <property type="protein sequence ID" value="CEM54616.1"/>
    <property type="molecule type" value="Genomic_DNA"/>
</dbReference>
<gene>
    <name evidence="3" type="ORF">Cvel_12909</name>
</gene>
<evidence type="ECO:0000256" key="1">
    <source>
        <dbReference type="ARBA" id="ARBA00022737"/>
    </source>
</evidence>